<name>A0ABT1RS32_9FIRM</name>
<dbReference type="InterPro" id="IPR012902">
    <property type="entry name" value="N_methyl_site"/>
</dbReference>
<keyword evidence="6 9" id="KW-0812">Transmembrane</keyword>
<comment type="subcellular location">
    <subcellularLocation>
        <location evidence="1">Cell inner membrane</location>
        <topology evidence="1">Single-pass membrane protein</topology>
    </subcellularLocation>
</comment>
<keyword evidence="4" id="KW-0488">Methylation</keyword>
<keyword evidence="7 9" id="KW-1133">Transmembrane helix</keyword>
<keyword evidence="8 9" id="KW-0472">Membrane</keyword>
<comment type="caution">
    <text evidence="10">The sequence shown here is derived from an EMBL/GenBank/DDBJ whole genome shotgun (WGS) entry which is preliminary data.</text>
</comment>
<accession>A0ABT1RS32</accession>
<dbReference type="EMBL" id="JANFXK010000019">
    <property type="protein sequence ID" value="MCQ4638013.1"/>
    <property type="molecule type" value="Genomic_DNA"/>
</dbReference>
<evidence type="ECO:0000313" key="11">
    <source>
        <dbReference type="Proteomes" id="UP001524502"/>
    </source>
</evidence>
<evidence type="ECO:0000256" key="7">
    <source>
        <dbReference type="ARBA" id="ARBA00022989"/>
    </source>
</evidence>
<protein>
    <submittedName>
        <fullName evidence="10">Type II secretion system GspH family protein</fullName>
    </submittedName>
</protein>
<keyword evidence="5" id="KW-0997">Cell inner membrane</keyword>
<evidence type="ECO:0000256" key="9">
    <source>
        <dbReference type="SAM" id="Phobius"/>
    </source>
</evidence>
<dbReference type="Proteomes" id="UP001524502">
    <property type="component" value="Unassembled WGS sequence"/>
</dbReference>
<keyword evidence="3" id="KW-1003">Cell membrane</keyword>
<evidence type="ECO:0000256" key="3">
    <source>
        <dbReference type="ARBA" id="ARBA00022475"/>
    </source>
</evidence>
<evidence type="ECO:0000256" key="4">
    <source>
        <dbReference type="ARBA" id="ARBA00022481"/>
    </source>
</evidence>
<dbReference type="PANTHER" id="PTHR38779:SF2">
    <property type="entry name" value="TYPE II SECRETION SYSTEM PROTEIN I-RELATED"/>
    <property type="match status" value="1"/>
</dbReference>
<keyword evidence="11" id="KW-1185">Reference proteome</keyword>
<proteinExistence type="inferred from homology"/>
<feature type="transmembrane region" description="Helical" evidence="9">
    <location>
        <begin position="12"/>
        <end position="30"/>
    </location>
</feature>
<dbReference type="PANTHER" id="PTHR38779">
    <property type="entry name" value="TYPE II SECRETION SYSTEM PROTEIN I-RELATED"/>
    <property type="match status" value="1"/>
</dbReference>
<evidence type="ECO:0000256" key="6">
    <source>
        <dbReference type="ARBA" id="ARBA00022692"/>
    </source>
</evidence>
<evidence type="ECO:0000256" key="2">
    <source>
        <dbReference type="ARBA" id="ARBA00008358"/>
    </source>
</evidence>
<dbReference type="Pfam" id="PF07963">
    <property type="entry name" value="N_methyl"/>
    <property type="match status" value="1"/>
</dbReference>
<reference evidence="10 11" key="1">
    <citation type="submission" date="2022-06" db="EMBL/GenBank/DDBJ databases">
        <title>Isolation of gut microbiota from human fecal samples.</title>
        <authorList>
            <person name="Pamer E.G."/>
            <person name="Barat B."/>
            <person name="Waligurski E."/>
            <person name="Medina S."/>
            <person name="Paddock L."/>
            <person name="Mostad J."/>
        </authorList>
    </citation>
    <scope>NUCLEOTIDE SEQUENCE [LARGE SCALE GENOMIC DNA]</scope>
    <source>
        <strain evidence="10 11">SL.3.17</strain>
    </source>
</reference>
<evidence type="ECO:0000256" key="8">
    <source>
        <dbReference type="ARBA" id="ARBA00023136"/>
    </source>
</evidence>
<dbReference type="NCBIfam" id="TIGR02532">
    <property type="entry name" value="IV_pilin_GFxxxE"/>
    <property type="match status" value="1"/>
</dbReference>
<comment type="similarity">
    <text evidence="2">Belongs to the GSP I family.</text>
</comment>
<dbReference type="RefSeq" id="WP_256133205.1">
    <property type="nucleotide sequence ID" value="NZ_JANFXK010000019.1"/>
</dbReference>
<gene>
    <name evidence="10" type="ORF">NE619_14850</name>
</gene>
<evidence type="ECO:0000313" key="10">
    <source>
        <dbReference type="EMBL" id="MCQ4638013.1"/>
    </source>
</evidence>
<evidence type="ECO:0000256" key="1">
    <source>
        <dbReference type="ARBA" id="ARBA00004377"/>
    </source>
</evidence>
<evidence type="ECO:0000256" key="5">
    <source>
        <dbReference type="ARBA" id="ARBA00022519"/>
    </source>
</evidence>
<sequence length="299" mass="33007">MNNKKGFTLIELIVAMSVAAIFMVCVVALISPSTKIFNRTEDSSDARLLAESLLEEIRHEANLSTSLTAGATDEKGNGHINIDEKVIAVDKEGFLVRTNASGGDSQKLFDDKFYKNKTVGMTAANVKNVDNCVDMTLKIYSDGRELYSLDSRLKPVLGKKVTSVKGEPEGASGDSDGTGKVEITTNKEWAATSYVRGDIIDYNGILYAVVKGVTVHKEWVPLGPDWVGVPDFIKVTDKVWRKKDIGNWGRLWDVQPGDQFVDDDGTLYIYVLSQFDPAGAIPPPSTWWAKVTEECYKKW</sequence>
<organism evidence="10 11">
    <name type="scientific">Anaerovorax odorimutans</name>
    <dbReference type="NCBI Taxonomy" id="109327"/>
    <lineage>
        <taxon>Bacteria</taxon>
        <taxon>Bacillati</taxon>
        <taxon>Bacillota</taxon>
        <taxon>Clostridia</taxon>
        <taxon>Peptostreptococcales</taxon>
        <taxon>Anaerovoracaceae</taxon>
        <taxon>Anaerovorax</taxon>
    </lineage>
</organism>
<dbReference type="InterPro" id="IPR010052">
    <property type="entry name" value="T2SS_protein-GspI"/>
</dbReference>